<name>H9UJE2_SPIAZ</name>
<dbReference type="NCBIfam" id="TIGR01554">
    <property type="entry name" value="major_cap_HK97"/>
    <property type="match status" value="1"/>
</dbReference>
<feature type="domain" description="Phage capsid-like C-terminal" evidence="3">
    <location>
        <begin position="101"/>
        <end position="372"/>
    </location>
</feature>
<dbReference type="STRING" id="889378.Spiaf_1576"/>
<sequence length="375" mass="41246">MNKLRKKLQGITAEIRQLITACETEERSFTDEEREKYDGLIEQAENLKAQIDAEQRAADLEAGLANVPFTAEERGEGDGEDLDEFRSIMALQKRDVNFAEGVFAPKAFVSDFVKSLDNRMMIRQLSKKYTLTKQEGITIPRRTEKMGNATWGDTPVADTDLDFGKVTLMPQSLNTLVKLSQKLVKVSAVPIDQAIRDESVESAARTLEAAYLTGDGTNDTPAGIFNTTAVPTSQDVENGGTLSAELFIKAKNKLASGYNPVWVIHPDVLTEVESLKDGDGRYIMTQAWRTGEPDMILGIPVYKSDYAPAVVEAGAYVAALADFGRGYAIADVESMEIQVLNELYAGSNQIGYKGFFLTTGNVIDQKAFVRLKIES</sequence>
<dbReference type="OrthoDB" id="9786516at2"/>
<keyword evidence="2" id="KW-0175">Coiled coil</keyword>
<evidence type="ECO:0000256" key="2">
    <source>
        <dbReference type="SAM" id="Coils"/>
    </source>
</evidence>
<evidence type="ECO:0000313" key="4">
    <source>
        <dbReference type="EMBL" id="AFG37635.1"/>
    </source>
</evidence>
<dbReference type="SUPFAM" id="SSF56563">
    <property type="entry name" value="Major capsid protein gp5"/>
    <property type="match status" value="1"/>
</dbReference>
<protein>
    <submittedName>
        <fullName evidence="4">Putative phage phi-C31 gp36 major capsid-like protein</fullName>
    </submittedName>
</protein>
<dbReference type="RefSeq" id="WP_014455618.1">
    <property type="nucleotide sequence ID" value="NC_017098.1"/>
</dbReference>
<gene>
    <name evidence="4" type="ordered locus">Spiaf_1576</name>
</gene>
<dbReference type="InterPro" id="IPR054612">
    <property type="entry name" value="Phage_capsid-like_C"/>
</dbReference>
<feature type="coiled-coil region" evidence="2">
    <location>
        <begin position="1"/>
        <end position="61"/>
    </location>
</feature>
<evidence type="ECO:0000256" key="1">
    <source>
        <dbReference type="ARBA" id="ARBA00004328"/>
    </source>
</evidence>
<keyword evidence="5" id="KW-1185">Reference proteome</keyword>
<comment type="subcellular location">
    <subcellularLocation>
        <location evidence="1">Virion</location>
    </subcellularLocation>
</comment>
<dbReference type="Pfam" id="PF05065">
    <property type="entry name" value="Phage_capsid"/>
    <property type="match status" value="1"/>
</dbReference>
<dbReference type="PATRIC" id="fig|889378.3.peg.1568"/>
<dbReference type="Gene3D" id="3.30.2400.10">
    <property type="entry name" value="Major capsid protein gp5"/>
    <property type="match status" value="1"/>
</dbReference>
<reference evidence="5" key="1">
    <citation type="journal article" date="2013" name="Stand. Genomic Sci.">
        <title>Complete genome sequence of the halophilic bacterium Spirochaeta africana type strain (Z-7692(T)) from the alkaline Lake Magadi in the East African Rift.</title>
        <authorList>
            <person name="Liolos K."/>
            <person name="Abt B."/>
            <person name="Scheuner C."/>
            <person name="Teshima H."/>
            <person name="Held B."/>
            <person name="Lapidus A."/>
            <person name="Nolan M."/>
            <person name="Lucas S."/>
            <person name="Deshpande S."/>
            <person name="Cheng J.F."/>
            <person name="Tapia R."/>
            <person name="Goodwin L.A."/>
            <person name="Pitluck S."/>
            <person name="Pagani I."/>
            <person name="Ivanova N."/>
            <person name="Mavromatis K."/>
            <person name="Mikhailova N."/>
            <person name="Huntemann M."/>
            <person name="Pati A."/>
            <person name="Chen A."/>
            <person name="Palaniappan K."/>
            <person name="Land M."/>
            <person name="Rohde M."/>
            <person name="Tindall B.J."/>
            <person name="Detter J.C."/>
            <person name="Goker M."/>
            <person name="Bristow J."/>
            <person name="Eisen J.A."/>
            <person name="Markowitz V."/>
            <person name="Hugenholtz P."/>
            <person name="Woyke T."/>
            <person name="Klenk H.P."/>
            <person name="Kyrpides N.C."/>
        </authorList>
    </citation>
    <scope>NUCLEOTIDE SEQUENCE</scope>
    <source>
        <strain evidence="5">ATCC 700263 / DSM 8902 / Z-7692</strain>
    </source>
</reference>
<dbReference type="eggNOG" id="COG4653">
    <property type="taxonomic scope" value="Bacteria"/>
</dbReference>
<proteinExistence type="predicted"/>
<dbReference type="InterPro" id="IPR024455">
    <property type="entry name" value="Phage_capsid"/>
</dbReference>
<dbReference type="EMBL" id="CP003282">
    <property type="protein sequence ID" value="AFG37635.1"/>
    <property type="molecule type" value="Genomic_DNA"/>
</dbReference>
<dbReference type="Proteomes" id="UP000007383">
    <property type="component" value="Chromosome"/>
</dbReference>
<accession>H9UJE2</accession>
<dbReference type="KEGG" id="sfc:Spiaf_1576"/>
<evidence type="ECO:0000313" key="5">
    <source>
        <dbReference type="Proteomes" id="UP000007383"/>
    </source>
</evidence>
<evidence type="ECO:0000259" key="3">
    <source>
        <dbReference type="Pfam" id="PF05065"/>
    </source>
</evidence>
<dbReference type="HOGENOM" id="CLU_632630_0_0_12"/>
<dbReference type="AlphaFoldDB" id="H9UJE2"/>
<organism evidence="4 5">
    <name type="scientific">Spirochaeta africana (strain ATCC 700263 / DSM 8902 / Z-7692)</name>
    <dbReference type="NCBI Taxonomy" id="889378"/>
    <lineage>
        <taxon>Bacteria</taxon>
        <taxon>Pseudomonadati</taxon>
        <taxon>Spirochaetota</taxon>
        <taxon>Spirochaetia</taxon>
        <taxon>Spirochaetales</taxon>
        <taxon>Spirochaetaceae</taxon>
        <taxon>Spirochaeta</taxon>
    </lineage>
</organism>